<dbReference type="InterPro" id="IPR029045">
    <property type="entry name" value="ClpP/crotonase-like_dom_sf"/>
</dbReference>
<proteinExistence type="inferred from homology"/>
<evidence type="ECO:0008006" key="3">
    <source>
        <dbReference type="Google" id="ProtNLM"/>
    </source>
</evidence>
<dbReference type="EMBL" id="UINC01116547">
    <property type="protein sequence ID" value="SVC88367.1"/>
    <property type="molecule type" value="Genomic_DNA"/>
</dbReference>
<reference evidence="2" key="1">
    <citation type="submission" date="2018-05" db="EMBL/GenBank/DDBJ databases">
        <authorList>
            <person name="Lanie J.A."/>
            <person name="Ng W.-L."/>
            <person name="Kazmierczak K.M."/>
            <person name="Andrzejewski T.M."/>
            <person name="Davidsen T.M."/>
            <person name="Wayne K.J."/>
            <person name="Tettelin H."/>
            <person name="Glass J.I."/>
            <person name="Rusch D."/>
            <person name="Podicherti R."/>
            <person name="Tsui H.-C.T."/>
            <person name="Winkler M.E."/>
        </authorList>
    </citation>
    <scope>NUCLEOTIDE SEQUENCE</scope>
</reference>
<accession>A0A382QTU5</accession>
<protein>
    <recommendedName>
        <fullName evidence="3">Enoyl-CoA hydratase</fullName>
    </recommendedName>
</protein>
<comment type="similarity">
    <text evidence="1">Belongs to the enoyl-CoA hydratase/isomerase family.</text>
</comment>
<feature type="non-terminal residue" evidence="2">
    <location>
        <position position="194"/>
    </location>
</feature>
<gene>
    <name evidence="2" type="ORF">METZ01_LOCUS341221</name>
</gene>
<evidence type="ECO:0000313" key="2">
    <source>
        <dbReference type="EMBL" id="SVC88367.1"/>
    </source>
</evidence>
<dbReference type="AlphaFoldDB" id="A0A382QTU5"/>
<dbReference type="SUPFAM" id="SSF52096">
    <property type="entry name" value="ClpP/crotonase"/>
    <property type="match status" value="1"/>
</dbReference>
<dbReference type="InterPro" id="IPR001753">
    <property type="entry name" value="Enoyl-CoA_hydra/iso"/>
</dbReference>
<dbReference type="CDD" id="cd06558">
    <property type="entry name" value="crotonase-like"/>
    <property type="match status" value="1"/>
</dbReference>
<name>A0A382QTU5_9ZZZZ</name>
<dbReference type="Pfam" id="PF00378">
    <property type="entry name" value="ECH_1"/>
    <property type="match status" value="1"/>
</dbReference>
<organism evidence="2">
    <name type="scientific">marine metagenome</name>
    <dbReference type="NCBI Taxonomy" id="408172"/>
    <lineage>
        <taxon>unclassified sequences</taxon>
        <taxon>metagenomes</taxon>
        <taxon>ecological metagenomes</taxon>
    </lineage>
</organism>
<sequence>MESVLYKIEDGIAIVTLNRPERYNAVNEDIIDGLNNAFDKASKDDNIKCMVISGSGRGFCAGADMTLFGEDLTPEKRSNYIIETYQPLINKFTQLNIPIIGAINGSAAGVGASFALACDFRVMGHSSSIYFAFINIAIGPDGGGSWLLARQVGYSKALEIATSGKKINGEDCHKLGLTNKLVEDDKILEEAINW</sequence>
<dbReference type="PANTHER" id="PTHR43802">
    <property type="entry name" value="ENOYL-COA HYDRATASE"/>
    <property type="match status" value="1"/>
</dbReference>
<dbReference type="Gene3D" id="3.90.226.10">
    <property type="entry name" value="2-enoyl-CoA Hydratase, Chain A, domain 1"/>
    <property type="match status" value="1"/>
</dbReference>
<evidence type="ECO:0000256" key="1">
    <source>
        <dbReference type="ARBA" id="ARBA00005254"/>
    </source>
</evidence>
<dbReference type="PANTHER" id="PTHR43802:SF1">
    <property type="entry name" value="IP11341P-RELATED"/>
    <property type="match status" value="1"/>
</dbReference>